<dbReference type="AlphaFoldDB" id="A0AAV4CVB2"/>
<dbReference type="Proteomes" id="UP000735302">
    <property type="component" value="Unassembled WGS sequence"/>
</dbReference>
<evidence type="ECO:0000313" key="1">
    <source>
        <dbReference type="EMBL" id="GFO35819.1"/>
    </source>
</evidence>
<reference evidence="1 2" key="1">
    <citation type="journal article" date="2021" name="Elife">
        <title>Chloroplast acquisition without the gene transfer in kleptoplastic sea slugs, Plakobranchus ocellatus.</title>
        <authorList>
            <person name="Maeda T."/>
            <person name="Takahashi S."/>
            <person name="Yoshida T."/>
            <person name="Shimamura S."/>
            <person name="Takaki Y."/>
            <person name="Nagai Y."/>
            <person name="Toyoda A."/>
            <person name="Suzuki Y."/>
            <person name="Arimoto A."/>
            <person name="Ishii H."/>
            <person name="Satoh N."/>
            <person name="Nishiyama T."/>
            <person name="Hasebe M."/>
            <person name="Maruyama T."/>
            <person name="Minagawa J."/>
            <person name="Obokata J."/>
            <person name="Shigenobu S."/>
        </authorList>
    </citation>
    <scope>NUCLEOTIDE SEQUENCE [LARGE SCALE GENOMIC DNA]</scope>
</reference>
<name>A0AAV4CVB2_9GAST</name>
<evidence type="ECO:0000313" key="2">
    <source>
        <dbReference type="Proteomes" id="UP000735302"/>
    </source>
</evidence>
<keyword evidence="2" id="KW-1185">Reference proteome</keyword>
<proteinExistence type="predicted"/>
<accession>A0AAV4CVB2</accession>
<organism evidence="1 2">
    <name type="scientific">Plakobranchus ocellatus</name>
    <dbReference type="NCBI Taxonomy" id="259542"/>
    <lineage>
        <taxon>Eukaryota</taxon>
        <taxon>Metazoa</taxon>
        <taxon>Spiralia</taxon>
        <taxon>Lophotrochozoa</taxon>
        <taxon>Mollusca</taxon>
        <taxon>Gastropoda</taxon>
        <taxon>Heterobranchia</taxon>
        <taxon>Euthyneura</taxon>
        <taxon>Panpulmonata</taxon>
        <taxon>Sacoglossa</taxon>
        <taxon>Placobranchoidea</taxon>
        <taxon>Plakobranchidae</taxon>
        <taxon>Plakobranchus</taxon>
    </lineage>
</organism>
<dbReference type="EMBL" id="BLXT01007004">
    <property type="protein sequence ID" value="GFO35819.1"/>
    <property type="molecule type" value="Genomic_DNA"/>
</dbReference>
<protein>
    <submittedName>
        <fullName evidence="1">Uncharacterized protein</fullName>
    </submittedName>
</protein>
<gene>
    <name evidence="1" type="ORF">PoB_006232400</name>
</gene>
<comment type="caution">
    <text evidence="1">The sequence shown here is derived from an EMBL/GenBank/DDBJ whole genome shotgun (WGS) entry which is preliminary data.</text>
</comment>
<sequence>MSQLPAVSLGIFLRMWTEHHSARSLMTAQKALLQGPASLLVTIRNFQTQKIEVCFDYTGGQKEKTKTWDRNVETKFETSATTNDGQIV</sequence>